<dbReference type="SUPFAM" id="SSF103088">
    <property type="entry name" value="OmpA-like"/>
    <property type="match status" value="1"/>
</dbReference>
<protein>
    <submittedName>
        <fullName evidence="7">OOP family OmpA-OmpF porin</fullName>
    </submittedName>
</protein>
<feature type="chain" id="PRO_5004015485" evidence="5">
    <location>
        <begin position="25"/>
        <end position="184"/>
    </location>
</feature>
<dbReference type="GO" id="GO:0009279">
    <property type="term" value="C:cell outer membrane"/>
    <property type="evidence" value="ECO:0007669"/>
    <property type="project" value="UniProtKB-SubCell"/>
</dbReference>
<feature type="signal peptide" evidence="5">
    <location>
        <begin position="1"/>
        <end position="24"/>
    </location>
</feature>
<dbReference type="Proteomes" id="UP000011658">
    <property type="component" value="Chromosome"/>
</dbReference>
<dbReference type="eggNOG" id="COG2885">
    <property type="taxonomic scope" value="Bacteria"/>
</dbReference>
<evidence type="ECO:0000256" key="3">
    <source>
        <dbReference type="ARBA" id="ARBA00023237"/>
    </source>
</evidence>
<dbReference type="PATRIC" id="fig|1208921.3.peg.420"/>
<dbReference type="InterPro" id="IPR050330">
    <property type="entry name" value="Bact_OuterMem_StrucFunc"/>
</dbReference>
<dbReference type="PROSITE" id="PS51123">
    <property type="entry name" value="OMPA_2"/>
    <property type="match status" value="1"/>
</dbReference>
<dbReference type="PANTHER" id="PTHR30329:SF21">
    <property type="entry name" value="LIPOPROTEIN YIAD-RELATED"/>
    <property type="match status" value="1"/>
</dbReference>
<dbReference type="OrthoDB" id="1149075at2"/>
<evidence type="ECO:0000259" key="6">
    <source>
        <dbReference type="PROSITE" id="PS51123"/>
    </source>
</evidence>
<dbReference type="PRINTS" id="PR01021">
    <property type="entry name" value="OMPADOMAIN"/>
</dbReference>
<dbReference type="EMBL" id="CP003806">
    <property type="protein sequence ID" value="AGF49135.1"/>
    <property type="molecule type" value="Genomic_DNA"/>
</dbReference>
<keyword evidence="8" id="KW-1185">Reference proteome</keyword>
<accession>M1MB92</accession>
<dbReference type="AlphaFoldDB" id="M1MB92"/>
<dbReference type="InterPro" id="IPR006664">
    <property type="entry name" value="OMP_bac"/>
</dbReference>
<dbReference type="STRING" id="1208921.ST1E_0778"/>
<organism evidence="7 8">
    <name type="scientific">Candidatus Kinetoplastidibacterium galati TCC219</name>
    <dbReference type="NCBI Taxonomy" id="1208921"/>
    <lineage>
        <taxon>Bacteria</taxon>
        <taxon>Pseudomonadati</taxon>
        <taxon>Pseudomonadota</taxon>
        <taxon>Betaproteobacteria</taxon>
        <taxon>Candidatus Kinetoplastidibacterium</taxon>
    </lineage>
</organism>
<dbReference type="Gene3D" id="3.30.1330.60">
    <property type="entry name" value="OmpA-like domain"/>
    <property type="match status" value="1"/>
</dbReference>
<dbReference type="Pfam" id="PF00691">
    <property type="entry name" value="OmpA"/>
    <property type="match status" value="1"/>
</dbReference>
<reference evidence="7 8" key="1">
    <citation type="journal article" date="2013" name="Genome Biol. Evol.">
        <title>Genome evolution and phylogenomic analysis of candidatus kinetoplastibacterium, the betaproteobacterial endosymbionts of strigomonas and angomonas.</title>
        <authorList>
            <person name="Alves J.M."/>
            <person name="Serrano M.G."/>
            <person name="Maia da Silva F."/>
            <person name="Voegtly L.J."/>
            <person name="Matveyev A.V."/>
            <person name="Teixeira M.M."/>
            <person name="Camargo E.P."/>
            <person name="Buck G.A."/>
        </authorList>
    </citation>
    <scope>NUCLEOTIDE SEQUENCE [LARGE SCALE GENOMIC DNA]</scope>
    <source>
        <strain evidence="7 8">TCC219</strain>
    </source>
</reference>
<dbReference type="HOGENOM" id="CLU_016890_5_0_4"/>
<keyword evidence="2 4" id="KW-0472">Membrane</keyword>
<dbReference type="InterPro" id="IPR036737">
    <property type="entry name" value="OmpA-like_sf"/>
</dbReference>
<dbReference type="CDD" id="cd07185">
    <property type="entry name" value="OmpA_C-like"/>
    <property type="match status" value="1"/>
</dbReference>
<keyword evidence="5" id="KW-0732">Signal</keyword>
<gene>
    <name evidence="7" type="ORF">ST1E_0778</name>
</gene>
<dbReference type="PANTHER" id="PTHR30329">
    <property type="entry name" value="STATOR ELEMENT OF FLAGELLAR MOTOR COMPLEX"/>
    <property type="match status" value="1"/>
</dbReference>
<evidence type="ECO:0000256" key="2">
    <source>
        <dbReference type="ARBA" id="ARBA00023136"/>
    </source>
</evidence>
<sequence>MNRSSKLAIFIALATIASSGSAYAQEIDNCWYGPFGNKIKNGTNELCWKNNITDQQKNSFKLSIDKTIIKRSIFFDFDSSNIKPESRIVLNETIDYYKNKKNHINKITSTGNSDSTGKESYNQNLSERRAKEARKYLIENGVDSKKLEIYSLGSKNPIASNETSEGRCKNRRVDIEIISEKNKN</sequence>
<evidence type="ECO:0000256" key="5">
    <source>
        <dbReference type="SAM" id="SignalP"/>
    </source>
</evidence>
<evidence type="ECO:0000256" key="4">
    <source>
        <dbReference type="PROSITE-ProRule" id="PRU00473"/>
    </source>
</evidence>
<evidence type="ECO:0000313" key="7">
    <source>
        <dbReference type="EMBL" id="AGF49135.1"/>
    </source>
</evidence>
<keyword evidence="3" id="KW-0998">Cell outer membrane</keyword>
<comment type="subcellular location">
    <subcellularLocation>
        <location evidence="1">Cell outer membrane</location>
    </subcellularLocation>
</comment>
<dbReference type="KEGG" id="kga:ST1E_0778"/>
<dbReference type="RefSeq" id="WP_015389619.1">
    <property type="nucleotide sequence ID" value="NC_020284.1"/>
</dbReference>
<name>M1MB92_9PROT</name>
<dbReference type="InterPro" id="IPR006665">
    <property type="entry name" value="OmpA-like"/>
</dbReference>
<proteinExistence type="predicted"/>
<evidence type="ECO:0000256" key="1">
    <source>
        <dbReference type="ARBA" id="ARBA00004442"/>
    </source>
</evidence>
<feature type="domain" description="OmpA-like" evidence="6">
    <location>
        <begin position="64"/>
        <end position="181"/>
    </location>
</feature>
<evidence type="ECO:0000313" key="8">
    <source>
        <dbReference type="Proteomes" id="UP000011658"/>
    </source>
</evidence>